<gene>
    <name evidence="2" type="ORF">CHS0354_043128</name>
</gene>
<reference evidence="2" key="2">
    <citation type="journal article" date="2021" name="Genome Biol. Evol.">
        <title>Developing a high-quality reference genome for a parasitic bivalve with doubly uniparental inheritance (Bivalvia: Unionida).</title>
        <authorList>
            <person name="Smith C.H."/>
        </authorList>
    </citation>
    <scope>NUCLEOTIDE SEQUENCE</scope>
    <source>
        <strain evidence="2">CHS0354</strain>
        <tissue evidence="2">Mantle</tissue>
    </source>
</reference>
<organism evidence="2 3">
    <name type="scientific">Potamilus streckersoni</name>
    <dbReference type="NCBI Taxonomy" id="2493646"/>
    <lineage>
        <taxon>Eukaryota</taxon>
        <taxon>Metazoa</taxon>
        <taxon>Spiralia</taxon>
        <taxon>Lophotrochozoa</taxon>
        <taxon>Mollusca</taxon>
        <taxon>Bivalvia</taxon>
        <taxon>Autobranchia</taxon>
        <taxon>Heteroconchia</taxon>
        <taxon>Palaeoheterodonta</taxon>
        <taxon>Unionida</taxon>
        <taxon>Unionoidea</taxon>
        <taxon>Unionidae</taxon>
        <taxon>Ambleminae</taxon>
        <taxon>Lampsilini</taxon>
        <taxon>Potamilus</taxon>
    </lineage>
</organism>
<proteinExistence type="predicted"/>
<name>A0AAE0VSX3_9BIVA</name>
<feature type="compositionally biased region" description="Basic and acidic residues" evidence="1">
    <location>
        <begin position="80"/>
        <end position="90"/>
    </location>
</feature>
<dbReference type="Proteomes" id="UP001195483">
    <property type="component" value="Unassembled WGS sequence"/>
</dbReference>
<evidence type="ECO:0000313" key="2">
    <source>
        <dbReference type="EMBL" id="KAK3588959.1"/>
    </source>
</evidence>
<protein>
    <submittedName>
        <fullName evidence="2">Uncharacterized protein</fullName>
    </submittedName>
</protein>
<keyword evidence="3" id="KW-1185">Reference proteome</keyword>
<dbReference type="EMBL" id="JAEAOA010002363">
    <property type="protein sequence ID" value="KAK3588959.1"/>
    <property type="molecule type" value="Genomic_DNA"/>
</dbReference>
<feature type="region of interest" description="Disordered" evidence="1">
    <location>
        <begin position="75"/>
        <end position="123"/>
    </location>
</feature>
<accession>A0AAE0VSX3</accession>
<reference evidence="2" key="1">
    <citation type="journal article" date="2021" name="Genome Biol. Evol.">
        <title>A High-Quality Reference Genome for a Parasitic Bivalve with Doubly Uniparental Inheritance (Bivalvia: Unionida).</title>
        <authorList>
            <person name="Smith C.H."/>
        </authorList>
    </citation>
    <scope>NUCLEOTIDE SEQUENCE</scope>
    <source>
        <strain evidence="2">CHS0354</strain>
    </source>
</reference>
<comment type="caution">
    <text evidence="2">The sequence shown here is derived from an EMBL/GenBank/DDBJ whole genome shotgun (WGS) entry which is preliminary data.</text>
</comment>
<dbReference type="AlphaFoldDB" id="A0AAE0VSX3"/>
<reference evidence="2" key="3">
    <citation type="submission" date="2023-05" db="EMBL/GenBank/DDBJ databases">
        <authorList>
            <person name="Smith C.H."/>
        </authorList>
    </citation>
    <scope>NUCLEOTIDE SEQUENCE</scope>
    <source>
        <strain evidence="2">CHS0354</strain>
        <tissue evidence="2">Mantle</tissue>
    </source>
</reference>
<evidence type="ECO:0000313" key="3">
    <source>
        <dbReference type="Proteomes" id="UP001195483"/>
    </source>
</evidence>
<evidence type="ECO:0000256" key="1">
    <source>
        <dbReference type="SAM" id="MobiDB-lite"/>
    </source>
</evidence>
<feature type="compositionally biased region" description="Polar residues" evidence="1">
    <location>
        <begin position="111"/>
        <end position="123"/>
    </location>
</feature>
<sequence>MASSRPNYEEELKQALETFISFNAYVEKAKLDPEKYPNLGQSMNTFISLTKEMIHKARDAENSCREYLIACQPSLLRPTPGRDKDEDKPTDSGIGSAIIAEESGEADGKEVSSSTVLTEDSEA</sequence>